<evidence type="ECO:0008006" key="10">
    <source>
        <dbReference type="Google" id="ProtNLM"/>
    </source>
</evidence>
<proteinExistence type="inferred from homology"/>
<comment type="similarity">
    <text evidence="2">Belongs to the DoxX family.</text>
</comment>
<dbReference type="PANTHER" id="PTHR33452:SF1">
    <property type="entry name" value="INNER MEMBRANE PROTEIN YPHA-RELATED"/>
    <property type="match status" value="1"/>
</dbReference>
<evidence type="ECO:0000313" key="9">
    <source>
        <dbReference type="Proteomes" id="UP000177811"/>
    </source>
</evidence>
<keyword evidence="3" id="KW-1003">Cell membrane</keyword>
<comment type="caution">
    <text evidence="8">The sequence shown here is derived from an EMBL/GenBank/DDBJ whole genome shotgun (WGS) entry which is preliminary data.</text>
</comment>
<gene>
    <name evidence="8" type="ORF">A3C16_00285</name>
</gene>
<reference evidence="8 9" key="1">
    <citation type="journal article" date="2016" name="Nat. Commun.">
        <title>Thousands of microbial genomes shed light on interconnected biogeochemical processes in an aquifer system.</title>
        <authorList>
            <person name="Anantharaman K."/>
            <person name="Brown C.T."/>
            <person name="Hug L.A."/>
            <person name="Sharon I."/>
            <person name="Castelle C.J."/>
            <person name="Probst A.J."/>
            <person name="Thomas B.C."/>
            <person name="Singh A."/>
            <person name="Wilkins M.J."/>
            <person name="Karaoz U."/>
            <person name="Brodie E.L."/>
            <person name="Williams K.H."/>
            <person name="Hubbard S.S."/>
            <person name="Banfield J.F."/>
        </authorList>
    </citation>
    <scope>NUCLEOTIDE SEQUENCE [LARGE SCALE GENOMIC DNA]</scope>
</reference>
<sequence length="141" mass="15284">MISQFLLYFSPAWAPLVMRVVIGGLLMAHGQQKTGAGFAPFADWLASLGFRPGRFWAAVVLVTELLGGVFLVAGLLTHFTALVIAFQFAVILVWVKPFWRAPLTGNGGWELDLLFFAGALTLLFTGAGAYALDAALFLIFF</sequence>
<dbReference type="EMBL" id="MHQL01000028">
    <property type="protein sequence ID" value="OHA02711.1"/>
    <property type="molecule type" value="Genomic_DNA"/>
</dbReference>
<dbReference type="AlphaFoldDB" id="A0A1G2KW70"/>
<dbReference type="Proteomes" id="UP000177811">
    <property type="component" value="Unassembled WGS sequence"/>
</dbReference>
<feature type="transmembrane region" description="Helical" evidence="7">
    <location>
        <begin position="111"/>
        <end position="140"/>
    </location>
</feature>
<dbReference type="PANTHER" id="PTHR33452">
    <property type="entry name" value="OXIDOREDUCTASE CATD-RELATED"/>
    <property type="match status" value="1"/>
</dbReference>
<feature type="transmembrane region" description="Helical" evidence="7">
    <location>
        <begin position="79"/>
        <end position="99"/>
    </location>
</feature>
<evidence type="ECO:0000313" key="8">
    <source>
        <dbReference type="EMBL" id="OHA02711.1"/>
    </source>
</evidence>
<evidence type="ECO:0000256" key="6">
    <source>
        <dbReference type="ARBA" id="ARBA00023136"/>
    </source>
</evidence>
<dbReference type="Pfam" id="PF07681">
    <property type="entry name" value="DoxX"/>
    <property type="match status" value="1"/>
</dbReference>
<evidence type="ECO:0000256" key="5">
    <source>
        <dbReference type="ARBA" id="ARBA00022989"/>
    </source>
</evidence>
<evidence type="ECO:0000256" key="3">
    <source>
        <dbReference type="ARBA" id="ARBA00022475"/>
    </source>
</evidence>
<evidence type="ECO:0000256" key="7">
    <source>
        <dbReference type="SAM" id="Phobius"/>
    </source>
</evidence>
<feature type="transmembrane region" description="Helical" evidence="7">
    <location>
        <begin position="6"/>
        <end position="28"/>
    </location>
</feature>
<comment type="subcellular location">
    <subcellularLocation>
        <location evidence="1">Cell membrane</location>
        <topology evidence="1">Multi-pass membrane protein</topology>
    </subcellularLocation>
</comment>
<dbReference type="InterPro" id="IPR032808">
    <property type="entry name" value="DoxX"/>
</dbReference>
<dbReference type="GO" id="GO:0005886">
    <property type="term" value="C:plasma membrane"/>
    <property type="evidence" value="ECO:0007669"/>
    <property type="project" value="UniProtKB-SubCell"/>
</dbReference>
<evidence type="ECO:0000256" key="1">
    <source>
        <dbReference type="ARBA" id="ARBA00004651"/>
    </source>
</evidence>
<keyword evidence="5 7" id="KW-1133">Transmembrane helix</keyword>
<evidence type="ECO:0000256" key="2">
    <source>
        <dbReference type="ARBA" id="ARBA00006679"/>
    </source>
</evidence>
<evidence type="ECO:0000256" key="4">
    <source>
        <dbReference type="ARBA" id="ARBA00022692"/>
    </source>
</evidence>
<keyword evidence="4 7" id="KW-0812">Transmembrane</keyword>
<organism evidence="8 9">
    <name type="scientific">Candidatus Sungbacteria bacterium RIFCSPHIGHO2_02_FULL_51_29</name>
    <dbReference type="NCBI Taxonomy" id="1802273"/>
    <lineage>
        <taxon>Bacteria</taxon>
        <taxon>Candidatus Sungiibacteriota</taxon>
    </lineage>
</organism>
<protein>
    <recommendedName>
        <fullName evidence="10">DoxX family protein</fullName>
    </recommendedName>
</protein>
<accession>A0A1G2KW70</accession>
<keyword evidence="6 7" id="KW-0472">Membrane</keyword>
<feature type="transmembrane region" description="Helical" evidence="7">
    <location>
        <begin position="55"/>
        <end position="73"/>
    </location>
</feature>
<dbReference type="InterPro" id="IPR051907">
    <property type="entry name" value="DoxX-like_oxidoreductase"/>
</dbReference>
<name>A0A1G2KW70_9BACT</name>